<organism evidence="11 12">
    <name type="scientific">Ditylenchus destructor</name>
    <dbReference type="NCBI Taxonomy" id="166010"/>
    <lineage>
        <taxon>Eukaryota</taxon>
        <taxon>Metazoa</taxon>
        <taxon>Ecdysozoa</taxon>
        <taxon>Nematoda</taxon>
        <taxon>Chromadorea</taxon>
        <taxon>Rhabditida</taxon>
        <taxon>Tylenchina</taxon>
        <taxon>Tylenchomorpha</taxon>
        <taxon>Sphaerularioidea</taxon>
        <taxon>Anguinidae</taxon>
        <taxon>Anguininae</taxon>
        <taxon>Ditylenchus</taxon>
    </lineage>
</organism>
<name>A0AAD4R9W1_9BILA</name>
<dbReference type="EMBL" id="JAKKPZ010000006">
    <property type="protein sequence ID" value="KAI1719952.1"/>
    <property type="molecule type" value="Genomic_DNA"/>
</dbReference>
<dbReference type="InterPro" id="IPR008594">
    <property type="entry name" value="DcpS/DCS2"/>
</dbReference>
<evidence type="ECO:0000256" key="8">
    <source>
        <dbReference type="PIRNR" id="PIRNR028973"/>
    </source>
</evidence>
<evidence type="ECO:0000313" key="11">
    <source>
        <dbReference type="EMBL" id="KAI1719952.1"/>
    </source>
</evidence>
<feature type="active site" description="Nucleophile" evidence="9">
    <location>
        <position position="245"/>
    </location>
</feature>
<evidence type="ECO:0000256" key="7">
    <source>
        <dbReference type="ARBA" id="ARBA00048222"/>
    </source>
</evidence>
<dbReference type="GO" id="GO:0005634">
    <property type="term" value="C:nucleus"/>
    <property type="evidence" value="ECO:0007669"/>
    <property type="project" value="UniProtKB-SubCell"/>
</dbReference>
<accession>A0AAD4R9W1</accession>
<dbReference type="EC" id="3.6.1.59" evidence="3 8"/>
<evidence type="ECO:0000256" key="3">
    <source>
        <dbReference type="ARBA" id="ARBA00012520"/>
    </source>
</evidence>
<dbReference type="InterPro" id="IPR036265">
    <property type="entry name" value="HIT-like_sf"/>
</dbReference>
<feature type="binding site" evidence="10">
    <location>
        <begin position="236"/>
        <end position="247"/>
    </location>
    <ligand>
        <name>substrate</name>
    </ligand>
</feature>
<dbReference type="FunFam" id="3.30.428.10:FF:000006">
    <property type="entry name" value="m7GpppX diphosphatase"/>
    <property type="match status" value="1"/>
</dbReference>
<comment type="catalytic activity">
    <reaction evidence="7 8">
        <text>a 5'-end (N(7)-methyl 5'-triphosphoguanosine)-ribonucleoside in mRNA + H2O = N(7)-methyl-GMP + a 5'-end diphospho-ribonucleoside in mRNA + 2 H(+)</text>
        <dbReference type="Rhea" id="RHEA:65388"/>
        <dbReference type="Rhea" id="RHEA-COMP:17165"/>
        <dbReference type="Rhea" id="RHEA-COMP:17167"/>
        <dbReference type="ChEBI" id="CHEBI:15377"/>
        <dbReference type="ChEBI" id="CHEBI:15378"/>
        <dbReference type="ChEBI" id="CHEBI:58285"/>
        <dbReference type="ChEBI" id="CHEBI:156461"/>
        <dbReference type="ChEBI" id="CHEBI:167616"/>
        <dbReference type="EC" id="3.6.1.59"/>
    </reaction>
</comment>
<evidence type="ECO:0000256" key="9">
    <source>
        <dbReference type="PIRSR" id="PIRSR028973-1"/>
    </source>
</evidence>
<dbReference type="Pfam" id="PF05652">
    <property type="entry name" value="DcpS"/>
    <property type="match status" value="1"/>
</dbReference>
<dbReference type="GO" id="GO:0000932">
    <property type="term" value="C:P-body"/>
    <property type="evidence" value="ECO:0007669"/>
    <property type="project" value="TreeGrafter"/>
</dbReference>
<keyword evidence="12" id="KW-1185">Reference proteome</keyword>
<dbReference type="PANTHER" id="PTHR12978:SF0">
    <property type="entry name" value="M7GPPPX DIPHOSPHATASE"/>
    <property type="match status" value="1"/>
</dbReference>
<keyword evidence="5 8" id="KW-0378">Hydrolase</keyword>
<feature type="binding site" evidence="10">
    <location>
        <position position="173"/>
    </location>
    <ligand>
        <name>substrate</name>
    </ligand>
</feature>
<evidence type="ECO:0000256" key="2">
    <source>
        <dbReference type="ARBA" id="ARBA00010208"/>
    </source>
</evidence>
<evidence type="ECO:0000256" key="4">
    <source>
        <dbReference type="ARBA" id="ARBA00015636"/>
    </source>
</evidence>
<dbReference type="InterPro" id="IPR011145">
    <property type="entry name" value="Scavenger_mRNA_decap_enz_N"/>
</dbReference>
<comment type="similarity">
    <text evidence="2 8">Belongs to the HIT family.</text>
</comment>
<comment type="caution">
    <text evidence="11">The sequence shown here is derived from an EMBL/GenBank/DDBJ whole genome shotgun (WGS) entry which is preliminary data.</text>
</comment>
<comment type="subcellular location">
    <subcellularLocation>
        <location evidence="1 8">Nucleus</location>
    </subcellularLocation>
</comment>
<evidence type="ECO:0000256" key="1">
    <source>
        <dbReference type="ARBA" id="ARBA00004123"/>
    </source>
</evidence>
<dbReference type="SUPFAM" id="SSF54197">
    <property type="entry name" value="HIT-like"/>
    <property type="match status" value="1"/>
</dbReference>
<proteinExistence type="inferred from homology"/>
<dbReference type="AlphaFoldDB" id="A0AAD4R9W1"/>
<dbReference type="Gene3D" id="3.30.428.10">
    <property type="entry name" value="HIT-like"/>
    <property type="match status" value="1"/>
</dbReference>
<dbReference type="Gene3D" id="3.30.200.40">
    <property type="entry name" value="Scavenger mRNA decapping enzyme, N-terminal domain"/>
    <property type="match status" value="1"/>
</dbReference>
<feature type="binding site" evidence="10">
    <location>
        <position position="143"/>
    </location>
    <ligand>
        <name>substrate</name>
    </ligand>
</feature>
<keyword evidence="8" id="KW-0507">mRNA processing</keyword>
<gene>
    <name evidence="11" type="ORF">DdX_05314</name>
</gene>
<reference evidence="11" key="1">
    <citation type="submission" date="2022-01" db="EMBL/GenBank/DDBJ databases">
        <title>Genome Sequence Resource for Two Populations of Ditylenchus destructor, the Migratory Endoparasitic Phytonematode.</title>
        <authorList>
            <person name="Zhang H."/>
            <person name="Lin R."/>
            <person name="Xie B."/>
        </authorList>
    </citation>
    <scope>NUCLEOTIDE SEQUENCE</scope>
    <source>
        <strain evidence="11">BazhouSP</strain>
    </source>
</reference>
<feature type="binding site" evidence="10">
    <location>
        <position position="175"/>
    </location>
    <ligand>
        <name>substrate</name>
    </ligand>
</feature>
<dbReference type="GO" id="GO:0000290">
    <property type="term" value="P:deadenylation-dependent decapping of nuclear-transcribed mRNA"/>
    <property type="evidence" value="ECO:0007669"/>
    <property type="project" value="UniProtKB-UniRule"/>
</dbReference>
<evidence type="ECO:0000256" key="5">
    <source>
        <dbReference type="ARBA" id="ARBA00022801"/>
    </source>
</evidence>
<protein>
    <recommendedName>
        <fullName evidence="4 8">m7GpppX diphosphatase</fullName>
        <ecNumber evidence="3 8">3.6.1.59</ecNumber>
    </recommendedName>
</protein>
<keyword evidence="6 8" id="KW-0539">Nucleus</keyword>
<evidence type="ECO:0000256" key="6">
    <source>
        <dbReference type="ARBA" id="ARBA00023242"/>
    </source>
</evidence>
<dbReference type="SUPFAM" id="SSF102860">
    <property type="entry name" value="mRNA decapping enzyme DcpS N-terminal domain"/>
    <property type="match status" value="1"/>
</dbReference>
<comment type="function">
    <text evidence="8">Decapping scavenger enzyme that catalyzes the cleavage of a residual cap structure following the degradation of mRNAs by the 3'-&gt;5' exosome-mediated mRNA decay pathway.</text>
</comment>
<evidence type="ECO:0000313" key="12">
    <source>
        <dbReference type="Proteomes" id="UP001201812"/>
    </source>
</evidence>
<dbReference type="Proteomes" id="UP001201812">
    <property type="component" value="Unassembled WGS sequence"/>
</dbReference>
<evidence type="ECO:0000256" key="10">
    <source>
        <dbReference type="PIRSR" id="PIRSR028973-2"/>
    </source>
</evidence>
<feature type="binding site" evidence="10">
    <location>
        <position position="153"/>
    </location>
    <ligand>
        <name>substrate</name>
    </ligand>
</feature>
<dbReference type="PANTHER" id="PTHR12978">
    <property type="entry name" value="HISTIDINE TRIAD HIT PROTEIN MEMBER"/>
    <property type="match status" value="1"/>
</dbReference>
<dbReference type="PIRSF" id="PIRSF028973">
    <property type="entry name" value="Scavenger_mRNA_decap_enz"/>
    <property type="match status" value="1"/>
</dbReference>
<dbReference type="GO" id="GO:0006397">
    <property type="term" value="P:mRNA processing"/>
    <property type="evidence" value="ECO:0007669"/>
    <property type="project" value="UniProtKB-KW"/>
</dbReference>
<dbReference type="GO" id="GO:0140932">
    <property type="term" value="F:5'-(N(7)-methyl 5'-triphosphoguanosine)-[mRNA] diphosphatase activity"/>
    <property type="evidence" value="ECO:0007669"/>
    <property type="project" value="UniProtKB-EC"/>
</dbReference>
<dbReference type="GO" id="GO:0000340">
    <property type="term" value="F:RNA 7-methylguanosine cap binding"/>
    <property type="evidence" value="ECO:0007669"/>
    <property type="project" value="UniProtKB-UniRule"/>
</dbReference>
<sequence>MGDAGDEQKGGILKSLENFVFKEVLGGDIARKAIFVHLEHAIDKKPAVLICDKHPFAEEEKAISEWVGGSKLRHLVSNNVYGNYELLMPEKFNEIKSTFIYPATEKHIEKYRRQNVCMIHETPEDYKNITLAFINEAHFDNTWVYNFLDKKAEADRIVFEDEDKHSGFIVAPDLKWNGRDLDNLYLQAIVHRRDLRSVRDLTANELPLLEKMRDSIEKVALEKWGLEKSQLKLYFHYQPTYYHLHLHVINLKYEAPGLSSTCIDLYSVIDNLKLLGDYYQKATLPFVRKKNDPLYQKFLDAGRV</sequence>
<dbReference type="Pfam" id="PF11969">
    <property type="entry name" value="DcpS_C"/>
    <property type="match status" value="1"/>
</dbReference>